<dbReference type="EMBL" id="LEKV01001525">
    <property type="protein sequence ID" value="KVI07060.1"/>
    <property type="molecule type" value="Genomic_DNA"/>
</dbReference>
<sequence length="535" mass="59242">MDGSIVHGSESKKRYSEEFEEEAPSLGPKRAKIRDLESVFRSEGKIKTATASPLDLNASAGHLAVDDAPSCVEDTCKLSSLQKPQEMESKNNCVKPSGFGIDLNSEDVSSSISHDPFHPYKDYDRLKARDASSECGSSCHLGGEKDSMKVWKEMKQNGFLSSSHGGVPVPPIPKSRGRKRGNESVIKKKIEIAKKEQVDRFAKVAAPSGLLNELNPGIINHVRNRKQVHSIIENLVRSAKTENKQGGSKPATGKESYDHTDLENGVWNPSYGCQSDEPRGHNDREAIVKTSHHPSYINLECEDDRLALKLSSSATITSANLSSLSNEESGNISTVNSLSFKAASVASQWLELLHQDIKGRLAGNAAVLDIMLLVKIQYCYVYMNNLVDVVLAALRRSKKRVRSVIQTELPSLVSRELVSDQENDCYAENGHFNKGTAELHRVRWGTLFDQMDNALSEEEKHLESSLNQVNEMMVHCGHGLLQFRSENDLQQRSSSDYRHLKMETNPYKDLAVQAAAAAIYSTSNFLQSMENLPCL</sequence>
<keyword evidence="3" id="KW-1185">Reference proteome</keyword>
<dbReference type="Gramene" id="KVI07060">
    <property type="protein sequence ID" value="KVI07060"/>
    <property type="gene ID" value="Ccrd_014582"/>
</dbReference>
<dbReference type="PANTHER" id="PTHR33924:SF5">
    <property type="entry name" value="CATION-TRANSPORTING ATPASE"/>
    <property type="match status" value="1"/>
</dbReference>
<feature type="region of interest" description="Disordered" evidence="1">
    <location>
        <begin position="159"/>
        <end position="182"/>
    </location>
</feature>
<protein>
    <submittedName>
        <fullName evidence="2">Uncharacterized protein</fullName>
    </submittedName>
</protein>
<comment type="caution">
    <text evidence="2">The sequence shown here is derived from an EMBL/GenBank/DDBJ whole genome shotgun (WGS) entry which is preliminary data.</text>
</comment>
<feature type="region of interest" description="Disordered" evidence="1">
    <location>
        <begin position="239"/>
        <end position="281"/>
    </location>
</feature>
<evidence type="ECO:0000313" key="3">
    <source>
        <dbReference type="Proteomes" id="UP000243975"/>
    </source>
</evidence>
<evidence type="ECO:0000256" key="1">
    <source>
        <dbReference type="SAM" id="MobiDB-lite"/>
    </source>
</evidence>
<dbReference type="AlphaFoldDB" id="A0A103YDF8"/>
<name>A0A103YDF8_CYNCS</name>
<evidence type="ECO:0000313" key="2">
    <source>
        <dbReference type="EMBL" id="KVI07060.1"/>
    </source>
</evidence>
<proteinExistence type="predicted"/>
<dbReference type="Proteomes" id="UP000243975">
    <property type="component" value="Unassembled WGS sequence"/>
</dbReference>
<feature type="region of interest" description="Disordered" evidence="1">
    <location>
        <begin position="1"/>
        <end position="30"/>
    </location>
</feature>
<dbReference type="OMA" id="EMQMNCE"/>
<accession>A0A103YDF8</accession>
<organism evidence="2 3">
    <name type="scientific">Cynara cardunculus var. scolymus</name>
    <name type="common">Globe artichoke</name>
    <name type="synonym">Cynara scolymus</name>
    <dbReference type="NCBI Taxonomy" id="59895"/>
    <lineage>
        <taxon>Eukaryota</taxon>
        <taxon>Viridiplantae</taxon>
        <taxon>Streptophyta</taxon>
        <taxon>Embryophyta</taxon>
        <taxon>Tracheophyta</taxon>
        <taxon>Spermatophyta</taxon>
        <taxon>Magnoliopsida</taxon>
        <taxon>eudicotyledons</taxon>
        <taxon>Gunneridae</taxon>
        <taxon>Pentapetalae</taxon>
        <taxon>asterids</taxon>
        <taxon>campanulids</taxon>
        <taxon>Asterales</taxon>
        <taxon>Asteraceae</taxon>
        <taxon>Carduoideae</taxon>
        <taxon>Cardueae</taxon>
        <taxon>Carduinae</taxon>
        <taxon>Cynara</taxon>
    </lineage>
</organism>
<gene>
    <name evidence="2" type="ORF">Ccrd_014582</name>
</gene>
<reference evidence="2 3" key="1">
    <citation type="journal article" date="2016" name="Sci. Rep.">
        <title>The genome sequence of the outbreeding globe artichoke constructed de novo incorporating a phase-aware low-pass sequencing strategy of F1 progeny.</title>
        <authorList>
            <person name="Scaglione D."/>
            <person name="Reyes-Chin-Wo S."/>
            <person name="Acquadro A."/>
            <person name="Froenicke L."/>
            <person name="Portis E."/>
            <person name="Beitel C."/>
            <person name="Tirone M."/>
            <person name="Mauro R."/>
            <person name="Lo Monaco A."/>
            <person name="Mauromicale G."/>
            <person name="Faccioli P."/>
            <person name="Cattivelli L."/>
            <person name="Rieseberg L."/>
            <person name="Michelmore R."/>
            <person name="Lanteri S."/>
        </authorList>
    </citation>
    <scope>NUCLEOTIDE SEQUENCE [LARGE SCALE GENOMIC DNA]</scope>
    <source>
        <strain evidence="2">2C</strain>
    </source>
</reference>
<dbReference type="PANTHER" id="PTHR33924">
    <property type="entry name" value="CATION-TRANSPORTING ATPASE"/>
    <property type="match status" value="1"/>
</dbReference>
<dbReference type="STRING" id="59895.A0A103YDF8"/>